<dbReference type="VEuPathDB" id="HostDB:ENSCPOG00000000889"/>
<keyword evidence="2" id="KW-1185">Reference proteome</keyword>
<reference evidence="1" key="2">
    <citation type="submission" date="2025-08" db="UniProtKB">
        <authorList>
            <consortium name="Ensembl"/>
        </authorList>
    </citation>
    <scope>IDENTIFICATION</scope>
    <source>
        <strain evidence="1">2N</strain>
    </source>
</reference>
<dbReference type="Bgee" id="ENSCPOG00000000889">
    <property type="expression patterns" value="Expressed in heart left ventricle and 10 other cell types or tissues"/>
</dbReference>
<evidence type="ECO:0000313" key="2">
    <source>
        <dbReference type="Proteomes" id="UP000005447"/>
    </source>
</evidence>
<dbReference type="EMBL" id="AAKN02042182">
    <property type="status" value="NOT_ANNOTATED_CDS"/>
    <property type="molecule type" value="Genomic_DNA"/>
</dbReference>
<dbReference type="InParanoid" id="H0UUZ0"/>
<name>H0UUZ0_CAVPO</name>
<accession>H0UUZ0</accession>
<dbReference type="Ensembl" id="ENSCPOT00000000895.3">
    <property type="protein sequence ID" value="ENSCPOP00000000800.3"/>
    <property type="gene ID" value="ENSCPOG00000000889.4"/>
</dbReference>
<proteinExistence type="predicted"/>
<dbReference type="STRING" id="10141.ENSCPOP00000000800"/>
<dbReference type="eggNOG" id="KOG1721">
    <property type="taxonomic scope" value="Eukaryota"/>
</dbReference>
<sequence length="51" mass="6155">MRKGRKRYLGVKTSYETKKLFSENNIYELNLSQWKIMERIKNHGLKGLLLK</sequence>
<protein>
    <submittedName>
        <fullName evidence="1">Uncharacterized protein</fullName>
    </submittedName>
</protein>
<dbReference type="Proteomes" id="UP000005447">
    <property type="component" value="Unassembled WGS sequence"/>
</dbReference>
<evidence type="ECO:0000313" key="1">
    <source>
        <dbReference type="Ensembl" id="ENSCPOP00000000800.3"/>
    </source>
</evidence>
<dbReference type="HOGENOM" id="CLU_002678_44_5_1"/>
<reference evidence="1" key="3">
    <citation type="submission" date="2025-09" db="UniProtKB">
        <authorList>
            <consortium name="Ensembl"/>
        </authorList>
    </citation>
    <scope>IDENTIFICATION</scope>
    <source>
        <strain evidence="1">2N</strain>
    </source>
</reference>
<reference evidence="2" key="1">
    <citation type="journal article" date="2011" name="Nature">
        <title>A high-resolution map of human evolutionary constraint using 29 mammals.</title>
        <authorList>
            <person name="Lindblad-Toh K."/>
            <person name="Garber M."/>
            <person name="Zuk O."/>
            <person name="Lin M.F."/>
            <person name="Parker B.J."/>
            <person name="Washietl S."/>
            <person name="Kheradpour P."/>
            <person name="Ernst J."/>
            <person name="Jordan G."/>
            <person name="Mauceli E."/>
            <person name="Ward L.D."/>
            <person name="Lowe C.B."/>
            <person name="Holloway A.K."/>
            <person name="Clamp M."/>
            <person name="Gnerre S."/>
            <person name="Alfoldi J."/>
            <person name="Beal K."/>
            <person name="Chang J."/>
            <person name="Clawson H."/>
            <person name="Cuff J."/>
            <person name="Di Palma F."/>
            <person name="Fitzgerald S."/>
            <person name="Flicek P."/>
            <person name="Guttman M."/>
            <person name="Hubisz M.J."/>
            <person name="Jaffe D.B."/>
            <person name="Jungreis I."/>
            <person name="Kent W.J."/>
            <person name="Kostka D."/>
            <person name="Lara M."/>
            <person name="Martins A.L."/>
            <person name="Massingham T."/>
            <person name="Moltke I."/>
            <person name="Raney B.J."/>
            <person name="Rasmussen M.D."/>
            <person name="Robinson J."/>
            <person name="Stark A."/>
            <person name="Vilella A.J."/>
            <person name="Wen J."/>
            <person name="Xie X."/>
            <person name="Zody M.C."/>
            <person name="Baldwin J."/>
            <person name="Bloom T."/>
            <person name="Chin C.W."/>
            <person name="Heiman D."/>
            <person name="Nicol R."/>
            <person name="Nusbaum C."/>
            <person name="Young S."/>
            <person name="Wilkinson J."/>
            <person name="Worley K.C."/>
            <person name="Kovar C.L."/>
            <person name="Muzny D.M."/>
            <person name="Gibbs R.A."/>
            <person name="Cree A."/>
            <person name="Dihn H.H."/>
            <person name="Fowler G."/>
            <person name="Jhangiani S."/>
            <person name="Joshi V."/>
            <person name="Lee S."/>
            <person name="Lewis L.R."/>
            <person name="Nazareth L.V."/>
            <person name="Okwuonu G."/>
            <person name="Santibanez J."/>
            <person name="Warren W.C."/>
            <person name="Mardis E.R."/>
            <person name="Weinstock G.M."/>
            <person name="Wilson R.K."/>
            <person name="Delehaunty K."/>
            <person name="Dooling D."/>
            <person name="Fronik C."/>
            <person name="Fulton L."/>
            <person name="Fulton B."/>
            <person name="Graves T."/>
            <person name="Minx P."/>
            <person name="Sodergren E."/>
            <person name="Birney E."/>
            <person name="Margulies E.H."/>
            <person name="Herrero J."/>
            <person name="Green E.D."/>
            <person name="Haussler D."/>
            <person name="Siepel A."/>
            <person name="Goldman N."/>
            <person name="Pollard K.S."/>
            <person name="Pedersen J.S."/>
            <person name="Lander E.S."/>
            <person name="Kellis M."/>
        </authorList>
    </citation>
    <scope>NUCLEOTIDE SEQUENCE [LARGE SCALE GENOMIC DNA]</scope>
    <source>
        <strain evidence="2">2N</strain>
    </source>
</reference>
<organism evidence="1 2">
    <name type="scientific">Cavia porcellus</name>
    <name type="common">Guinea pig</name>
    <dbReference type="NCBI Taxonomy" id="10141"/>
    <lineage>
        <taxon>Eukaryota</taxon>
        <taxon>Metazoa</taxon>
        <taxon>Chordata</taxon>
        <taxon>Craniata</taxon>
        <taxon>Vertebrata</taxon>
        <taxon>Euteleostomi</taxon>
        <taxon>Mammalia</taxon>
        <taxon>Eutheria</taxon>
        <taxon>Euarchontoglires</taxon>
        <taxon>Glires</taxon>
        <taxon>Rodentia</taxon>
        <taxon>Hystricomorpha</taxon>
        <taxon>Caviidae</taxon>
        <taxon>Cavia</taxon>
    </lineage>
</organism>
<dbReference type="AlphaFoldDB" id="H0UUZ0"/>